<evidence type="ECO:0000313" key="4">
    <source>
        <dbReference type="Proteomes" id="UP000735302"/>
    </source>
</evidence>
<evidence type="ECO:0008006" key="5">
    <source>
        <dbReference type="Google" id="ProtNLM"/>
    </source>
</evidence>
<evidence type="ECO:0000256" key="1">
    <source>
        <dbReference type="SAM" id="Phobius"/>
    </source>
</evidence>
<organism evidence="3 4">
    <name type="scientific">Plakobranchus ocellatus</name>
    <dbReference type="NCBI Taxonomy" id="259542"/>
    <lineage>
        <taxon>Eukaryota</taxon>
        <taxon>Metazoa</taxon>
        <taxon>Spiralia</taxon>
        <taxon>Lophotrochozoa</taxon>
        <taxon>Mollusca</taxon>
        <taxon>Gastropoda</taxon>
        <taxon>Heterobranchia</taxon>
        <taxon>Euthyneura</taxon>
        <taxon>Panpulmonata</taxon>
        <taxon>Sacoglossa</taxon>
        <taxon>Placobranchoidea</taxon>
        <taxon>Plakobranchidae</taxon>
        <taxon>Plakobranchus</taxon>
    </lineage>
</organism>
<sequence>MIIIVLLIIIIISSSIKMMMINSSSSSMTISFIADYTTNIYKLKYLFYSFTGTTATATFSTTRAILIYRFHLRFTTITSTVGFGIRWGAAEDLLTTAFHSSIAIFSFPQGVSQLKSCPSSDVVFPAFLLPPSPSASIYGTLHGGLGKAR</sequence>
<evidence type="ECO:0000256" key="2">
    <source>
        <dbReference type="SAM" id="SignalP"/>
    </source>
</evidence>
<feature type="chain" id="PRO_5044022442" description="Cytochrome-c oxidase" evidence="2">
    <location>
        <begin position="16"/>
        <end position="149"/>
    </location>
</feature>
<protein>
    <recommendedName>
        <fullName evidence="5">Cytochrome-c oxidase</fullName>
    </recommendedName>
</protein>
<proteinExistence type="predicted"/>
<reference evidence="3 4" key="1">
    <citation type="journal article" date="2021" name="Elife">
        <title>Chloroplast acquisition without the gene transfer in kleptoplastic sea slugs, Plakobranchus ocellatus.</title>
        <authorList>
            <person name="Maeda T."/>
            <person name="Takahashi S."/>
            <person name="Yoshida T."/>
            <person name="Shimamura S."/>
            <person name="Takaki Y."/>
            <person name="Nagai Y."/>
            <person name="Toyoda A."/>
            <person name="Suzuki Y."/>
            <person name="Arimoto A."/>
            <person name="Ishii H."/>
            <person name="Satoh N."/>
            <person name="Nishiyama T."/>
            <person name="Hasebe M."/>
            <person name="Maruyama T."/>
            <person name="Minagawa J."/>
            <person name="Obokata J."/>
            <person name="Shigenobu S."/>
        </authorList>
    </citation>
    <scope>NUCLEOTIDE SEQUENCE [LARGE SCALE GENOMIC DNA]</scope>
</reference>
<feature type="signal peptide" evidence="2">
    <location>
        <begin position="1"/>
        <end position="15"/>
    </location>
</feature>
<gene>
    <name evidence="3" type="ORF">PoB_003111200</name>
</gene>
<keyword evidence="1" id="KW-1133">Transmembrane helix</keyword>
<name>A0AAV4AC45_9GAST</name>
<evidence type="ECO:0000313" key="3">
    <source>
        <dbReference type="EMBL" id="GFO04607.1"/>
    </source>
</evidence>
<feature type="transmembrane region" description="Helical" evidence="1">
    <location>
        <begin position="45"/>
        <end position="66"/>
    </location>
</feature>
<dbReference type="EMBL" id="BLXT01003739">
    <property type="protein sequence ID" value="GFO04607.1"/>
    <property type="molecule type" value="Genomic_DNA"/>
</dbReference>
<keyword evidence="1" id="KW-0812">Transmembrane</keyword>
<comment type="caution">
    <text evidence="3">The sequence shown here is derived from an EMBL/GenBank/DDBJ whole genome shotgun (WGS) entry which is preliminary data.</text>
</comment>
<keyword evidence="4" id="KW-1185">Reference proteome</keyword>
<dbReference type="Proteomes" id="UP000735302">
    <property type="component" value="Unassembled WGS sequence"/>
</dbReference>
<keyword evidence="2" id="KW-0732">Signal</keyword>
<accession>A0AAV4AC45</accession>
<dbReference type="AlphaFoldDB" id="A0AAV4AC45"/>
<keyword evidence="1" id="KW-0472">Membrane</keyword>